<sequence>MNAPVLSVRNLVTQFDTRAGTITAVDGVSLEVGPGEVLGIVGESGSGKTITGFSILGLIDKPGRIAGGEVLLNGQDLRKLSDRAMARLRGDRIAMIFQDPMMTLNPVLRIDTQMIETIRAHRDVSRSRARDMAAEALALVGIPSPVERLRTYPHEMSGGMRQRVVIAIALMLEPDLIIADEPTTALDVTIQSQILSEMQKLMAQRNTALIWITHDLTVVAGLAHRVAVMYAGRIVETGPVDALLDHPKHPYTRGLISSIPSSVPRGERLVPIKGMTPSLMNLPEGCAFAPRCPRASETCRKARPDRQDLATGRSLRCFHPLEEAS</sequence>
<evidence type="ECO:0000256" key="7">
    <source>
        <dbReference type="ARBA" id="ARBA00023136"/>
    </source>
</evidence>
<dbReference type="Pfam" id="PF08352">
    <property type="entry name" value="oligo_HPY"/>
    <property type="match status" value="1"/>
</dbReference>
<dbReference type="InterPro" id="IPR003439">
    <property type="entry name" value="ABC_transporter-like_ATP-bd"/>
</dbReference>
<dbReference type="RefSeq" id="WP_043145644.1">
    <property type="nucleotide sequence ID" value="NZ_JSUQ01000022.1"/>
</dbReference>
<dbReference type="Gene3D" id="3.40.50.300">
    <property type="entry name" value="P-loop containing nucleotide triphosphate hydrolases"/>
    <property type="match status" value="1"/>
</dbReference>
<dbReference type="CDD" id="cd03257">
    <property type="entry name" value="ABC_NikE_OppD_transporters"/>
    <property type="match status" value="1"/>
</dbReference>
<name>A0A0B3RHL5_9RHOB</name>
<organism evidence="9 10">
    <name type="scientific">Mameliella alba</name>
    <dbReference type="NCBI Taxonomy" id="561184"/>
    <lineage>
        <taxon>Bacteria</taxon>
        <taxon>Pseudomonadati</taxon>
        <taxon>Pseudomonadota</taxon>
        <taxon>Alphaproteobacteria</taxon>
        <taxon>Rhodobacterales</taxon>
        <taxon>Roseobacteraceae</taxon>
        <taxon>Mameliella</taxon>
    </lineage>
</organism>
<keyword evidence="10" id="KW-1185">Reference proteome</keyword>
<evidence type="ECO:0000256" key="3">
    <source>
        <dbReference type="ARBA" id="ARBA00022448"/>
    </source>
</evidence>
<evidence type="ECO:0000256" key="6">
    <source>
        <dbReference type="ARBA" id="ARBA00022840"/>
    </source>
</evidence>
<dbReference type="PROSITE" id="PS50893">
    <property type="entry name" value="ABC_TRANSPORTER_2"/>
    <property type="match status" value="1"/>
</dbReference>
<dbReference type="GO" id="GO:0055085">
    <property type="term" value="P:transmembrane transport"/>
    <property type="evidence" value="ECO:0007669"/>
    <property type="project" value="UniProtKB-ARBA"/>
</dbReference>
<keyword evidence="4" id="KW-1003">Cell membrane</keyword>
<evidence type="ECO:0000259" key="8">
    <source>
        <dbReference type="PROSITE" id="PS50893"/>
    </source>
</evidence>
<dbReference type="GO" id="GO:0015833">
    <property type="term" value="P:peptide transport"/>
    <property type="evidence" value="ECO:0007669"/>
    <property type="project" value="InterPro"/>
</dbReference>
<dbReference type="InterPro" id="IPR003593">
    <property type="entry name" value="AAA+_ATPase"/>
</dbReference>
<feature type="domain" description="ABC transporter" evidence="8">
    <location>
        <begin position="6"/>
        <end position="256"/>
    </location>
</feature>
<dbReference type="AlphaFoldDB" id="A0A0B3RHL5"/>
<keyword evidence="6 9" id="KW-0067">ATP-binding</keyword>
<evidence type="ECO:0000313" key="9">
    <source>
        <dbReference type="EMBL" id="KHQ50790.1"/>
    </source>
</evidence>
<proteinExistence type="inferred from homology"/>
<evidence type="ECO:0000313" key="10">
    <source>
        <dbReference type="Proteomes" id="UP000030960"/>
    </source>
</evidence>
<evidence type="ECO:0000256" key="2">
    <source>
        <dbReference type="ARBA" id="ARBA00005417"/>
    </source>
</evidence>
<accession>A0A0B3RHL5</accession>
<dbReference type="GO" id="GO:0016887">
    <property type="term" value="F:ATP hydrolysis activity"/>
    <property type="evidence" value="ECO:0007669"/>
    <property type="project" value="InterPro"/>
</dbReference>
<dbReference type="Pfam" id="PF00005">
    <property type="entry name" value="ABC_tran"/>
    <property type="match status" value="1"/>
</dbReference>
<gene>
    <name evidence="9" type="ORF">OA50_04714</name>
</gene>
<keyword evidence="7" id="KW-0472">Membrane</keyword>
<evidence type="ECO:0000256" key="4">
    <source>
        <dbReference type="ARBA" id="ARBA00022475"/>
    </source>
</evidence>
<dbReference type="OrthoDB" id="7957282at2"/>
<reference evidence="9 10" key="1">
    <citation type="submission" date="2014-10" db="EMBL/GenBank/DDBJ databases">
        <title>Genome sequence of Ponticoccus sp. strain UMTAT08 isolated from clonal culture of toxic dinoflagellate Alexandrium tamiyavanichii.</title>
        <authorList>
            <person name="Gan H.Y."/>
            <person name="Muhd D.-D."/>
            <person name="Mohd Noor M.E."/>
            <person name="Yeong Y.S."/>
            <person name="Usup G."/>
        </authorList>
    </citation>
    <scope>NUCLEOTIDE SEQUENCE [LARGE SCALE GENOMIC DNA]</scope>
    <source>
        <strain evidence="9 10">UMTAT08</strain>
    </source>
</reference>
<dbReference type="GO" id="GO:0005524">
    <property type="term" value="F:ATP binding"/>
    <property type="evidence" value="ECO:0007669"/>
    <property type="project" value="UniProtKB-KW"/>
</dbReference>
<dbReference type="InterPro" id="IPR027417">
    <property type="entry name" value="P-loop_NTPase"/>
</dbReference>
<dbReference type="SMART" id="SM00382">
    <property type="entry name" value="AAA"/>
    <property type="match status" value="1"/>
</dbReference>
<dbReference type="PANTHER" id="PTHR43297:SF2">
    <property type="entry name" value="DIPEPTIDE TRANSPORT ATP-BINDING PROTEIN DPPD"/>
    <property type="match status" value="1"/>
</dbReference>
<comment type="caution">
    <text evidence="9">The sequence shown here is derived from an EMBL/GenBank/DDBJ whole genome shotgun (WGS) entry which is preliminary data.</text>
</comment>
<dbReference type="InterPro" id="IPR050388">
    <property type="entry name" value="ABC_Ni/Peptide_Import"/>
</dbReference>
<comment type="similarity">
    <text evidence="2">Belongs to the ABC transporter superfamily.</text>
</comment>
<dbReference type="STRING" id="561184.SAMN05216376_11142"/>
<evidence type="ECO:0000256" key="1">
    <source>
        <dbReference type="ARBA" id="ARBA00004417"/>
    </source>
</evidence>
<dbReference type="PROSITE" id="PS00211">
    <property type="entry name" value="ABC_TRANSPORTER_1"/>
    <property type="match status" value="1"/>
</dbReference>
<dbReference type="PANTHER" id="PTHR43297">
    <property type="entry name" value="OLIGOPEPTIDE TRANSPORT ATP-BINDING PROTEIN APPD"/>
    <property type="match status" value="1"/>
</dbReference>
<keyword evidence="5" id="KW-0547">Nucleotide-binding</keyword>
<keyword evidence="3" id="KW-0813">Transport</keyword>
<dbReference type="InterPro" id="IPR013563">
    <property type="entry name" value="Oligopep_ABC_C"/>
</dbReference>
<dbReference type="PATRIC" id="fig|1515334.3.peg.4742"/>
<dbReference type="SUPFAM" id="SSF52540">
    <property type="entry name" value="P-loop containing nucleoside triphosphate hydrolases"/>
    <property type="match status" value="1"/>
</dbReference>
<dbReference type="NCBIfam" id="TIGR01727">
    <property type="entry name" value="oligo_HPY"/>
    <property type="match status" value="1"/>
</dbReference>
<dbReference type="EMBL" id="JSUQ01000022">
    <property type="protein sequence ID" value="KHQ50790.1"/>
    <property type="molecule type" value="Genomic_DNA"/>
</dbReference>
<dbReference type="Proteomes" id="UP000030960">
    <property type="component" value="Unassembled WGS sequence"/>
</dbReference>
<evidence type="ECO:0000256" key="5">
    <source>
        <dbReference type="ARBA" id="ARBA00022741"/>
    </source>
</evidence>
<dbReference type="InterPro" id="IPR017871">
    <property type="entry name" value="ABC_transporter-like_CS"/>
</dbReference>
<dbReference type="GO" id="GO:0005886">
    <property type="term" value="C:plasma membrane"/>
    <property type="evidence" value="ECO:0007669"/>
    <property type="project" value="UniProtKB-SubCell"/>
</dbReference>
<protein>
    <submittedName>
        <fullName evidence="9">ABC transporter, ATP-binding protein</fullName>
    </submittedName>
</protein>
<comment type="subcellular location">
    <subcellularLocation>
        <location evidence="1">Cell inner membrane</location>
        <topology evidence="1">Peripheral membrane protein</topology>
    </subcellularLocation>
</comment>
<dbReference type="FunFam" id="3.40.50.300:FF:000016">
    <property type="entry name" value="Oligopeptide ABC transporter ATP-binding component"/>
    <property type="match status" value="1"/>
</dbReference>